<reference evidence="1" key="1">
    <citation type="journal article" date="2021" name="Proc. Natl. Acad. Sci. U.S.A.">
        <title>A Catalog of Tens of Thousands of Viruses from Human Metagenomes Reveals Hidden Associations with Chronic Diseases.</title>
        <authorList>
            <person name="Tisza M.J."/>
            <person name="Buck C.B."/>
        </authorList>
    </citation>
    <scope>NUCLEOTIDE SEQUENCE</scope>
    <source>
        <strain evidence="1">Ct6bU4</strain>
    </source>
</reference>
<protein>
    <submittedName>
        <fullName evidence="1">Uncharacterized protein</fullName>
    </submittedName>
</protein>
<proteinExistence type="predicted"/>
<name>A0A8S5VAK6_9CAUD</name>
<evidence type="ECO:0000313" key="1">
    <source>
        <dbReference type="EMBL" id="DAG03720.1"/>
    </source>
</evidence>
<accession>A0A8S5VAK6</accession>
<dbReference type="EMBL" id="BK016234">
    <property type="protein sequence ID" value="DAG03720.1"/>
    <property type="molecule type" value="Genomic_DNA"/>
</dbReference>
<sequence>MKFLAPKVPKPSSARATFAGHLQRLWCSLPYLAEVLLVGAPEYAPRRAAARTDAGVARLRESIWQDVLAANVAKLADRAQRNVIEGSGDYR</sequence>
<organism evidence="1">
    <name type="scientific">Siphoviridae sp. ct6bU4</name>
    <dbReference type="NCBI Taxonomy" id="2825344"/>
    <lineage>
        <taxon>Viruses</taxon>
        <taxon>Duplodnaviria</taxon>
        <taxon>Heunggongvirae</taxon>
        <taxon>Uroviricota</taxon>
        <taxon>Caudoviricetes</taxon>
    </lineage>
</organism>